<protein>
    <submittedName>
        <fullName evidence="5">Gluconate:H+ symporter, GntP family</fullName>
    </submittedName>
    <submittedName>
        <fullName evidence="4">Gluconate:proton symporter</fullName>
    </submittedName>
    <submittedName>
        <fullName evidence="2">GntP family permease</fullName>
    </submittedName>
    <submittedName>
        <fullName evidence="3">L-lactate permease</fullName>
    </submittedName>
</protein>
<feature type="transmembrane region" description="Helical" evidence="1">
    <location>
        <begin position="173"/>
        <end position="195"/>
    </location>
</feature>
<keyword evidence="1" id="KW-0472">Membrane</keyword>
<dbReference type="Proteomes" id="UP000196036">
    <property type="component" value="Unassembled WGS sequence"/>
</dbReference>
<evidence type="ECO:0000313" key="8">
    <source>
        <dbReference type="Proteomes" id="UP000434604"/>
    </source>
</evidence>
<keyword evidence="1" id="KW-1133">Transmembrane helix</keyword>
<feature type="transmembrane region" description="Helical" evidence="1">
    <location>
        <begin position="21"/>
        <end position="43"/>
    </location>
</feature>
<dbReference type="EMBL" id="WDED01000028">
    <property type="protein sequence ID" value="KAB6145680.1"/>
    <property type="molecule type" value="Genomic_DNA"/>
</dbReference>
<dbReference type="AlphaFoldDB" id="A0A174JZB3"/>
<sequence>MTTIGALIGLMLSVFLIIKKIAPAYSLIAGAIVGGLLGGLPLVETVKMMTEGVKDVTPAIIRILTAGVLSGVLIKTGAAATLSNAIISSLGEKRVFGALALATMLLCAVGVFIDVAVITVAPVALSIGKRLGLSPSVLLVAMIGGGKCGNIISPNPNTIIAADNFGADLSSVMLANLLPAFLGLLFTVFVIVRFIPKRLMVMRETKEEVQDDRQLPSLASSLVAPIVTIILLALRPVADIAIDPLIALPIGGLCGLLCMRQWKNLLPCMEYGLQKMSSVAILLVATGTIAGIIKNSTLKDWILNLLAQAHFDEVMIAPVSGALMSAATASTTAGSTLASASFAETILAVGISAVWGAAMINSGATVLDHLPHGSFFHATGGVCELTFKERLKLIPYETLIGAVLAASTTLLCLLC</sequence>
<gene>
    <name evidence="4" type="ORF">B5E52_03195</name>
    <name evidence="2" type="ORF">GA398_16860</name>
    <name evidence="3" type="ORF">LD004_18840</name>
    <name evidence="5" type="ORF">SAMN04487924_12245</name>
</gene>
<reference evidence="5 6" key="1">
    <citation type="submission" date="2016-10" db="EMBL/GenBank/DDBJ databases">
        <authorList>
            <person name="de Groot N.N."/>
        </authorList>
    </citation>
    <scope>NUCLEOTIDE SEQUENCE [LARGE SCALE GENOMIC DNA]</scope>
    <source>
        <strain evidence="5 6">NLAE-zl-G339</strain>
    </source>
</reference>
<evidence type="ECO:0000313" key="6">
    <source>
        <dbReference type="Proteomes" id="UP000183040"/>
    </source>
</evidence>
<name>A0A174JZB3_9BACE</name>
<dbReference type="Proteomes" id="UP000434604">
    <property type="component" value="Unassembled WGS sequence"/>
</dbReference>
<accession>A0A174JZB3</accession>
<feature type="transmembrane region" description="Helical" evidence="1">
    <location>
        <begin position="240"/>
        <end position="259"/>
    </location>
</feature>
<feature type="transmembrane region" description="Helical" evidence="1">
    <location>
        <begin position="346"/>
        <end position="367"/>
    </location>
</feature>
<feature type="transmembrane region" description="Helical" evidence="1">
    <location>
        <begin position="215"/>
        <end position="234"/>
    </location>
</feature>
<dbReference type="Proteomes" id="UP000183040">
    <property type="component" value="Unassembled WGS sequence"/>
</dbReference>
<dbReference type="PANTHER" id="PTHR30354:SF23">
    <property type="entry name" value="GNTP FAMILY PERMEASE"/>
    <property type="match status" value="1"/>
</dbReference>
<evidence type="ECO:0000313" key="7">
    <source>
        <dbReference type="Proteomes" id="UP000196036"/>
    </source>
</evidence>
<dbReference type="EMBL" id="FNRP01000022">
    <property type="protein sequence ID" value="SEB00194.1"/>
    <property type="molecule type" value="Genomic_DNA"/>
</dbReference>
<keyword evidence="1" id="KW-0812">Transmembrane</keyword>
<evidence type="ECO:0000313" key="3">
    <source>
        <dbReference type="EMBL" id="MCA4705662.1"/>
    </source>
</evidence>
<dbReference type="PANTHER" id="PTHR30354">
    <property type="entry name" value="GNT FAMILY GLUCONATE TRANSPORTER"/>
    <property type="match status" value="1"/>
</dbReference>
<evidence type="ECO:0000313" key="5">
    <source>
        <dbReference type="EMBL" id="SEB00194.1"/>
    </source>
</evidence>
<dbReference type="Proteomes" id="UP001198461">
    <property type="component" value="Unassembled WGS sequence"/>
</dbReference>
<dbReference type="RefSeq" id="WP_008020669.1">
    <property type="nucleotide sequence ID" value="NZ_FNRP01000022.1"/>
</dbReference>
<feature type="transmembrane region" description="Helical" evidence="1">
    <location>
        <begin position="314"/>
        <end position="334"/>
    </location>
</feature>
<dbReference type="EMBL" id="NFLW01000004">
    <property type="protein sequence ID" value="OUQ73535.1"/>
    <property type="molecule type" value="Genomic_DNA"/>
</dbReference>
<evidence type="ECO:0000313" key="4">
    <source>
        <dbReference type="EMBL" id="OUQ73535.1"/>
    </source>
</evidence>
<dbReference type="InterPro" id="IPR003474">
    <property type="entry name" value="Glcn_transporter"/>
</dbReference>
<feature type="transmembrane region" description="Helical" evidence="1">
    <location>
        <begin position="63"/>
        <end position="87"/>
    </location>
</feature>
<reference evidence="3" key="5">
    <citation type="submission" date="2023-08" db="EMBL/GenBank/DDBJ databases">
        <title>Mucin Metabolism Genes Underlie the Key Renovations of Bacteroides xylanisolvens Genomes in Captive Great Apes.</title>
        <authorList>
            <person name="Nishida A.H."/>
        </authorList>
    </citation>
    <scope>NUCLEOTIDE SEQUENCE</scope>
    <source>
        <strain evidence="3">P13.H9</strain>
    </source>
</reference>
<feature type="transmembrane region" description="Helical" evidence="1">
    <location>
        <begin position="394"/>
        <end position="414"/>
    </location>
</feature>
<dbReference type="GO" id="GO:0015128">
    <property type="term" value="F:gluconate transmembrane transporter activity"/>
    <property type="evidence" value="ECO:0007669"/>
    <property type="project" value="InterPro"/>
</dbReference>
<proteinExistence type="predicted"/>
<reference evidence="4" key="3">
    <citation type="journal article" date="2018" name="BMC Genomics">
        <title>Whole genome sequencing and function prediction of 133 gut anaerobes isolated from chicken caecum in pure cultures.</title>
        <authorList>
            <person name="Medvecky M."/>
            <person name="Cejkova D."/>
            <person name="Polansky O."/>
            <person name="Karasova D."/>
            <person name="Kubasova T."/>
            <person name="Cizek A."/>
            <person name="Rychlik I."/>
        </authorList>
    </citation>
    <scope>NUCLEOTIDE SEQUENCE</scope>
    <source>
        <strain evidence="4">An109</strain>
    </source>
</reference>
<dbReference type="EMBL" id="JAIWYE010000033">
    <property type="protein sequence ID" value="MCA4705662.1"/>
    <property type="molecule type" value="Genomic_DNA"/>
</dbReference>
<dbReference type="GO" id="GO:0005886">
    <property type="term" value="C:plasma membrane"/>
    <property type="evidence" value="ECO:0007669"/>
    <property type="project" value="TreeGrafter"/>
</dbReference>
<dbReference type="Pfam" id="PF02447">
    <property type="entry name" value="GntP_permease"/>
    <property type="match status" value="1"/>
</dbReference>
<feature type="transmembrane region" description="Helical" evidence="1">
    <location>
        <begin position="99"/>
        <end position="125"/>
    </location>
</feature>
<reference evidence="2 8" key="4">
    <citation type="journal article" date="2019" name="Nat. Med.">
        <title>A library of human gut bacterial isolates paired with longitudinal multiomics data enables mechanistic microbiome research.</title>
        <authorList>
            <person name="Poyet M."/>
            <person name="Groussin M."/>
            <person name="Gibbons S.M."/>
            <person name="Avila-Pacheco J."/>
            <person name="Jiang X."/>
            <person name="Kearney S.M."/>
            <person name="Perrotta A.R."/>
            <person name="Berdy B."/>
            <person name="Zhao S."/>
            <person name="Lieberman T.D."/>
            <person name="Swanson P.K."/>
            <person name="Smith M."/>
            <person name="Roesemann S."/>
            <person name="Alexander J.E."/>
            <person name="Rich S.A."/>
            <person name="Livny J."/>
            <person name="Vlamakis H."/>
            <person name="Clish C."/>
            <person name="Bullock K."/>
            <person name="Deik A."/>
            <person name="Scott J."/>
            <person name="Pierce K.A."/>
            <person name="Xavier R.J."/>
            <person name="Alm E.J."/>
        </authorList>
    </citation>
    <scope>NUCLEOTIDE SEQUENCE [LARGE SCALE GENOMIC DNA]</scope>
    <source>
        <strain evidence="2 8">BIOML-A58</strain>
    </source>
</reference>
<organism evidence="4 7">
    <name type="scientific">Bacteroides xylanisolvens</name>
    <dbReference type="NCBI Taxonomy" id="371601"/>
    <lineage>
        <taxon>Bacteria</taxon>
        <taxon>Pseudomonadati</taxon>
        <taxon>Bacteroidota</taxon>
        <taxon>Bacteroidia</taxon>
        <taxon>Bacteroidales</taxon>
        <taxon>Bacteroidaceae</taxon>
        <taxon>Bacteroides</taxon>
    </lineage>
</organism>
<feature type="transmembrane region" description="Helical" evidence="1">
    <location>
        <begin position="271"/>
        <end position="294"/>
    </location>
</feature>
<evidence type="ECO:0000256" key="1">
    <source>
        <dbReference type="SAM" id="Phobius"/>
    </source>
</evidence>
<evidence type="ECO:0000313" key="2">
    <source>
        <dbReference type="EMBL" id="KAB6145680.1"/>
    </source>
</evidence>
<reference evidence="7" key="2">
    <citation type="submission" date="2017-04" db="EMBL/GenBank/DDBJ databases">
        <title>Function of individual gut microbiota members based on whole genome sequencing of pure cultures obtained from chicken caecum.</title>
        <authorList>
            <person name="Medvecky M."/>
            <person name="Cejkova D."/>
            <person name="Polansky O."/>
            <person name="Karasova D."/>
            <person name="Kubasova T."/>
            <person name="Cizek A."/>
            <person name="Rychlik I."/>
        </authorList>
    </citation>
    <scope>NUCLEOTIDE SEQUENCE [LARGE SCALE GENOMIC DNA]</scope>
    <source>
        <strain evidence="7">An109</strain>
    </source>
</reference>